<feature type="domain" description="PiggyBac transposable element-derived protein" evidence="1">
    <location>
        <begin position="24"/>
        <end position="153"/>
    </location>
</feature>
<name>A0ABQ9HZS0_9NEOP</name>
<organism evidence="2 3">
    <name type="scientific">Dryococelus australis</name>
    <dbReference type="NCBI Taxonomy" id="614101"/>
    <lineage>
        <taxon>Eukaryota</taxon>
        <taxon>Metazoa</taxon>
        <taxon>Ecdysozoa</taxon>
        <taxon>Arthropoda</taxon>
        <taxon>Hexapoda</taxon>
        <taxon>Insecta</taxon>
        <taxon>Pterygota</taxon>
        <taxon>Neoptera</taxon>
        <taxon>Polyneoptera</taxon>
        <taxon>Phasmatodea</taxon>
        <taxon>Verophasmatodea</taxon>
        <taxon>Anareolatae</taxon>
        <taxon>Phasmatidae</taxon>
        <taxon>Eurycanthinae</taxon>
        <taxon>Dryococelus</taxon>
    </lineage>
</organism>
<dbReference type="PANTHER" id="PTHR46599:SF6">
    <property type="entry name" value="DUAL SPECIFICITY PHOSPHATASE 26"/>
    <property type="match status" value="1"/>
</dbReference>
<dbReference type="Pfam" id="PF13843">
    <property type="entry name" value="DDE_Tnp_1_7"/>
    <property type="match status" value="1"/>
</dbReference>
<gene>
    <name evidence="2" type="ORF">PR048_009393</name>
</gene>
<sequence>MKMQVSYLHAKLTCIIRAESAHFVNRNITADNWFSSIELVEQLKLKGLAYVGTVRKNKREIPPTFLPKIYRPLHSTEFAFTKDKTLLYYVPIKDSAVVLISSVHHEKSLLDSSDKKPEIIDFYNMTKAGLGALDQKCATYTVGRRTRRWTSRIQICHQKPTERAACNYFKTSWFCKR</sequence>
<keyword evidence="3" id="KW-1185">Reference proteome</keyword>
<evidence type="ECO:0000259" key="1">
    <source>
        <dbReference type="Pfam" id="PF13843"/>
    </source>
</evidence>
<evidence type="ECO:0000313" key="2">
    <source>
        <dbReference type="EMBL" id="KAJ8889888.1"/>
    </source>
</evidence>
<reference evidence="2 3" key="1">
    <citation type="submission" date="2023-02" db="EMBL/GenBank/DDBJ databases">
        <title>LHISI_Scaffold_Assembly.</title>
        <authorList>
            <person name="Stuart O.P."/>
            <person name="Cleave R."/>
            <person name="Magrath M.J.L."/>
            <person name="Mikheyev A.S."/>
        </authorList>
    </citation>
    <scope>NUCLEOTIDE SEQUENCE [LARGE SCALE GENOMIC DNA]</scope>
    <source>
        <strain evidence="2">Daus_M_001</strain>
        <tissue evidence="2">Leg muscle</tissue>
    </source>
</reference>
<dbReference type="PANTHER" id="PTHR46599">
    <property type="entry name" value="PIGGYBAC TRANSPOSABLE ELEMENT-DERIVED PROTEIN 4"/>
    <property type="match status" value="1"/>
</dbReference>
<dbReference type="InterPro" id="IPR029526">
    <property type="entry name" value="PGBD"/>
</dbReference>
<protein>
    <recommendedName>
        <fullName evidence="1">PiggyBac transposable element-derived protein domain-containing protein</fullName>
    </recommendedName>
</protein>
<proteinExistence type="predicted"/>
<dbReference type="EMBL" id="JARBHB010000003">
    <property type="protein sequence ID" value="KAJ8889888.1"/>
    <property type="molecule type" value="Genomic_DNA"/>
</dbReference>
<evidence type="ECO:0000313" key="3">
    <source>
        <dbReference type="Proteomes" id="UP001159363"/>
    </source>
</evidence>
<comment type="caution">
    <text evidence="2">The sequence shown here is derived from an EMBL/GenBank/DDBJ whole genome shotgun (WGS) entry which is preliminary data.</text>
</comment>
<dbReference type="Proteomes" id="UP001159363">
    <property type="component" value="Chromosome 3"/>
</dbReference>
<accession>A0ABQ9HZS0</accession>